<proteinExistence type="predicted"/>
<evidence type="ECO:0008006" key="3">
    <source>
        <dbReference type="Google" id="ProtNLM"/>
    </source>
</evidence>
<dbReference type="Proteomes" id="UP000649739">
    <property type="component" value="Unassembled WGS sequence"/>
</dbReference>
<organism evidence="1 2">
    <name type="scientific">Pilimelia anulata</name>
    <dbReference type="NCBI Taxonomy" id="53371"/>
    <lineage>
        <taxon>Bacteria</taxon>
        <taxon>Bacillati</taxon>
        <taxon>Actinomycetota</taxon>
        <taxon>Actinomycetes</taxon>
        <taxon>Micromonosporales</taxon>
        <taxon>Micromonosporaceae</taxon>
        <taxon>Pilimelia</taxon>
    </lineage>
</organism>
<dbReference type="SMART" id="SM00855">
    <property type="entry name" value="PGAM"/>
    <property type="match status" value="1"/>
</dbReference>
<protein>
    <recommendedName>
        <fullName evidence="3">Phosphoglycerate mutase</fullName>
    </recommendedName>
</protein>
<evidence type="ECO:0000313" key="1">
    <source>
        <dbReference type="EMBL" id="GGJ79485.1"/>
    </source>
</evidence>
<dbReference type="SUPFAM" id="SSF53254">
    <property type="entry name" value="Phosphoglycerate mutase-like"/>
    <property type="match status" value="1"/>
</dbReference>
<dbReference type="InterPro" id="IPR013078">
    <property type="entry name" value="His_Pase_superF_clade-1"/>
</dbReference>
<keyword evidence="2" id="KW-1185">Reference proteome</keyword>
<dbReference type="Gene3D" id="3.40.50.1240">
    <property type="entry name" value="Phosphoglycerate mutase-like"/>
    <property type="match status" value="1"/>
</dbReference>
<name>A0A8J3B276_9ACTN</name>
<dbReference type="InterPro" id="IPR029033">
    <property type="entry name" value="His_PPase_superfam"/>
</dbReference>
<reference evidence="1" key="1">
    <citation type="journal article" date="2014" name="Int. J. Syst. Evol. Microbiol.">
        <title>Complete genome sequence of Corynebacterium casei LMG S-19264T (=DSM 44701T), isolated from a smear-ripened cheese.</title>
        <authorList>
            <consortium name="US DOE Joint Genome Institute (JGI-PGF)"/>
            <person name="Walter F."/>
            <person name="Albersmeier A."/>
            <person name="Kalinowski J."/>
            <person name="Ruckert C."/>
        </authorList>
    </citation>
    <scope>NUCLEOTIDE SEQUENCE</scope>
    <source>
        <strain evidence="1">JCM 3090</strain>
    </source>
</reference>
<accession>A0A8J3B276</accession>
<evidence type="ECO:0000313" key="2">
    <source>
        <dbReference type="Proteomes" id="UP000649739"/>
    </source>
</evidence>
<sequence length="186" mass="19058">MTELRLVAHAATAALRAARCGAGEDDLDPAGRAAAVALPAAALRRPDRVWTSPAPAARQTAAALGHPGAVPEAALADRGWGRWHGTAPADLPVAELAAWVADPAQAPPGGEPLAALRARVDAWLAGRAEEPGRAAAVTHPAVVRAALLAALGLPDAAFARLDVAPLSITVLRRRGTRWALYLPPAH</sequence>
<dbReference type="EMBL" id="BMQB01000001">
    <property type="protein sequence ID" value="GGJ79485.1"/>
    <property type="molecule type" value="Genomic_DNA"/>
</dbReference>
<dbReference type="RefSeq" id="WP_189168490.1">
    <property type="nucleotide sequence ID" value="NZ_BMQB01000001.1"/>
</dbReference>
<dbReference type="AlphaFoldDB" id="A0A8J3B276"/>
<reference evidence="1" key="2">
    <citation type="submission" date="2020-09" db="EMBL/GenBank/DDBJ databases">
        <authorList>
            <person name="Sun Q."/>
            <person name="Ohkuma M."/>
        </authorList>
    </citation>
    <scope>NUCLEOTIDE SEQUENCE</scope>
    <source>
        <strain evidence="1">JCM 3090</strain>
    </source>
</reference>
<dbReference type="Pfam" id="PF00300">
    <property type="entry name" value="His_Phos_1"/>
    <property type="match status" value="1"/>
</dbReference>
<comment type="caution">
    <text evidence="1">The sequence shown here is derived from an EMBL/GenBank/DDBJ whole genome shotgun (WGS) entry which is preliminary data.</text>
</comment>
<gene>
    <name evidence="1" type="ORF">GCM10010123_06750</name>
</gene>